<dbReference type="Gene3D" id="3.40.50.150">
    <property type="entry name" value="Vaccinia Virus protein VP39"/>
    <property type="match status" value="1"/>
</dbReference>
<dbReference type="CDD" id="cd02440">
    <property type="entry name" value="AdoMet_MTases"/>
    <property type="match status" value="1"/>
</dbReference>
<dbReference type="PANTHER" id="PTHR43591">
    <property type="entry name" value="METHYLTRANSFERASE"/>
    <property type="match status" value="1"/>
</dbReference>
<feature type="domain" description="Methyltransferase" evidence="1">
    <location>
        <begin position="61"/>
        <end position="160"/>
    </location>
</feature>
<keyword evidence="3" id="KW-1185">Reference proteome</keyword>
<sequence>MADERTYPLTSDDGKPIYGLPHDDKELNRLDLQHEAVKIVFGDLNICKDQVDNVLDPLDGQRRVLDLGSGTGVWCIEMAEMYPHANILGVDIKLQEQSNLPPNCVFEIWDVNSGLERFYGQFDVVHTRFTTGVFANPQTALIEMERCLKPGGLLIIISASFLLSEDRKTMYPVYTKANPQGSWFQRSVMKNFPGLKKLGVDPQLFEREIDKGLWKHELLDPLSCAAALITVPIGPWPTSPDTKEAAQLRKVGEYWRDNFLIVHHHWERLHEASGRSRSEWELTVRKVDEELHETRHRVAIHMRAVWGRARGFNPSPSTVQRPLPLESSPGIFQVLSIHHSEDEWVRMGEEYRATFTPEMYSFLNIPNFDALL</sequence>
<gene>
    <name evidence="2" type="ORF">PIIN_06672</name>
</gene>
<dbReference type="InParanoid" id="G4TN43"/>
<dbReference type="SUPFAM" id="SSF53335">
    <property type="entry name" value="S-adenosyl-L-methionine-dependent methyltransferases"/>
    <property type="match status" value="1"/>
</dbReference>
<reference evidence="2 3" key="1">
    <citation type="journal article" date="2011" name="PLoS Pathog.">
        <title>Endophytic Life Strategies Decoded by Genome and Transcriptome Analyses of the Mutualistic Root Symbiont Piriformospora indica.</title>
        <authorList>
            <person name="Zuccaro A."/>
            <person name="Lahrmann U."/>
            <person name="Guldener U."/>
            <person name="Langen G."/>
            <person name="Pfiffi S."/>
            <person name="Biedenkopf D."/>
            <person name="Wong P."/>
            <person name="Samans B."/>
            <person name="Grimm C."/>
            <person name="Basiewicz M."/>
            <person name="Murat C."/>
            <person name="Martin F."/>
            <person name="Kogel K.H."/>
        </authorList>
    </citation>
    <scope>NUCLEOTIDE SEQUENCE [LARGE SCALE GENOMIC DNA]</scope>
    <source>
        <strain evidence="2 3">DSM 11827</strain>
    </source>
</reference>
<dbReference type="InterPro" id="IPR025714">
    <property type="entry name" value="Methyltranfer_dom"/>
</dbReference>
<dbReference type="OMA" id="KFGYIHT"/>
<protein>
    <recommendedName>
        <fullName evidence="1">Methyltransferase domain-containing protein</fullName>
    </recommendedName>
</protein>
<name>G4TN43_SERID</name>
<organism evidence="2 3">
    <name type="scientific">Serendipita indica (strain DSM 11827)</name>
    <name type="common">Root endophyte fungus</name>
    <name type="synonym">Piriformospora indica</name>
    <dbReference type="NCBI Taxonomy" id="1109443"/>
    <lineage>
        <taxon>Eukaryota</taxon>
        <taxon>Fungi</taxon>
        <taxon>Dikarya</taxon>
        <taxon>Basidiomycota</taxon>
        <taxon>Agaricomycotina</taxon>
        <taxon>Agaricomycetes</taxon>
        <taxon>Sebacinales</taxon>
        <taxon>Serendipitaceae</taxon>
        <taxon>Serendipita</taxon>
    </lineage>
</organism>
<proteinExistence type="predicted"/>
<dbReference type="Pfam" id="PF13847">
    <property type="entry name" value="Methyltransf_31"/>
    <property type="match status" value="1"/>
</dbReference>
<evidence type="ECO:0000313" key="3">
    <source>
        <dbReference type="Proteomes" id="UP000007148"/>
    </source>
</evidence>
<dbReference type="OrthoDB" id="2013972at2759"/>
<evidence type="ECO:0000313" key="2">
    <source>
        <dbReference type="EMBL" id="CCA72734.1"/>
    </source>
</evidence>
<dbReference type="Proteomes" id="UP000007148">
    <property type="component" value="Unassembled WGS sequence"/>
</dbReference>
<dbReference type="EMBL" id="CAFZ01000180">
    <property type="protein sequence ID" value="CCA72734.1"/>
    <property type="molecule type" value="Genomic_DNA"/>
</dbReference>
<accession>G4TN43</accession>
<comment type="caution">
    <text evidence="2">The sequence shown here is derived from an EMBL/GenBank/DDBJ whole genome shotgun (WGS) entry which is preliminary data.</text>
</comment>
<dbReference type="HOGENOM" id="CLU_010595_5_0_1"/>
<dbReference type="STRING" id="1109443.G4TN43"/>
<dbReference type="AlphaFoldDB" id="G4TN43"/>
<evidence type="ECO:0000259" key="1">
    <source>
        <dbReference type="Pfam" id="PF13847"/>
    </source>
</evidence>
<dbReference type="InterPro" id="IPR029063">
    <property type="entry name" value="SAM-dependent_MTases_sf"/>
</dbReference>